<sequence>MFAKTPSARSHITPAGGMASKAIHEATELENARLKREADTKRIEELKERVEELKEAVQELKEDKVELRERNKELKEEVKRWEEREEGLAARLEGAEGRIAGLVERVEQQRQEMEEQRRSLAEMRDLARLEKREKEWAQRHVVDLESRLEREREEKKREREEKERERGEKEELQRAMAELRGQLEREREEKGREREEKQELQRVIVELRSELERGKEKSQAVHRDQQVKKEKGVAIANISQPPTKTEVIDVDAILEEALTSSSSSDDMDIDASDTRIDDSPMTPKASAGDGQVTDVEIPAVIAPLDLNTGPAATNASPLSKRKQVFKGELAPPPKKLKASLDATAFFSTAGPRSIPPLPRRGPPVNVPPSRAPVVPLLPSSSTSSPHREDENGDLDEGGDERTYAKPTLHCGRKSSSLAHTSPGPYLLDPSPSDTPLQNRTPSASALSVTPPDPTPTIAPLPAILSQSTASPSPTRSSPLSEPPESDLESKPRPLKVQDDDDSDDEDEDEARPSIKIKEDLALQLPVSVVEAYLQDAPRFHVPAPGPSKLHVKRAKMRRVYGGSDQQMVQIIKAGANPAKQGGWGDEKNQGKGKARLKAKEGNGKRRCVYPMPDMNPAMPMLPGESGLLFASRKEFYEEVEGTGEETGGEDDEVRDSEDEDEVREGDVKEKRRVKKEPEAGKKMRKRVWSVFRRHPQDTEWLYLGEYENTLVGKMTKEQFCWQRDTVQNHWAKLVLKKKKSDVYAAMRARIALRKAGVLPVDDKEGEEALLLKEMGDVKKGKGRPVTEGDVLEAFKNGDEGISILRMRCVGYDRAFIEDIERQHPTVEVVRKKQDPTKSKAAPKAKGKGKRKRSDSFSTDYGSPEAPEASTSRKTASTAGPTSVSTRTTRSTRARNAQAISSAPAPTSSTHDSSRTGRQEGASGGKALPPVGLDQEAWIPFTPIQIVNSVNGAGPLFATKQSPSQHSRGTLLGSTEGPAGLKVRTRTPSLPPIQALCATGIRSGGVYLEGEDEDDTRSLSFYASEEE</sequence>
<dbReference type="EMBL" id="JAACJK010000227">
    <property type="protein sequence ID" value="KAF5311336.1"/>
    <property type="molecule type" value="Genomic_DNA"/>
</dbReference>
<dbReference type="OrthoDB" id="3265858at2759"/>
<dbReference type="Gene3D" id="1.20.5.190">
    <property type="match status" value="1"/>
</dbReference>
<feature type="compositionally biased region" description="Polar residues" evidence="1">
    <location>
        <begin position="431"/>
        <end position="447"/>
    </location>
</feature>
<feature type="region of interest" description="Disordered" evidence="1">
    <location>
        <begin position="575"/>
        <end position="607"/>
    </location>
</feature>
<dbReference type="GO" id="GO:0005643">
    <property type="term" value="C:nuclear pore"/>
    <property type="evidence" value="ECO:0007669"/>
    <property type="project" value="TreeGrafter"/>
</dbReference>
<feature type="region of interest" description="Disordered" evidence="1">
    <location>
        <begin position="960"/>
        <end position="987"/>
    </location>
</feature>
<feature type="compositionally biased region" description="Low complexity" evidence="1">
    <location>
        <begin position="881"/>
        <end position="890"/>
    </location>
</feature>
<feature type="region of interest" description="Disordered" evidence="1">
    <location>
        <begin position="305"/>
        <end position="517"/>
    </location>
</feature>
<feature type="compositionally biased region" description="Acidic residues" evidence="1">
    <location>
        <begin position="498"/>
        <end position="509"/>
    </location>
</feature>
<feature type="region of interest" description="Disordered" evidence="1">
    <location>
        <begin position="147"/>
        <end position="238"/>
    </location>
</feature>
<dbReference type="Proteomes" id="UP000541558">
    <property type="component" value="Unassembled WGS sequence"/>
</dbReference>
<feature type="region of interest" description="Disordered" evidence="1">
    <location>
        <begin position="1005"/>
        <end position="1026"/>
    </location>
</feature>
<feature type="compositionally biased region" description="Polar residues" evidence="1">
    <location>
        <begin position="868"/>
        <end position="880"/>
    </location>
</feature>
<feature type="compositionally biased region" description="Pro residues" evidence="1">
    <location>
        <begin position="353"/>
        <end position="370"/>
    </location>
</feature>
<protein>
    <recommendedName>
        <fullName evidence="2">DUF6697 domain-containing protein</fullName>
    </recommendedName>
</protein>
<proteinExistence type="predicted"/>
<dbReference type="PANTHER" id="PTHR18898">
    <property type="entry name" value="NUCLEOPROTEIN TPR-RELATED"/>
    <property type="match status" value="1"/>
</dbReference>
<feature type="region of interest" description="Disordered" evidence="1">
    <location>
        <begin position="639"/>
        <end position="679"/>
    </location>
</feature>
<feature type="compositionally biased region" description="Low complexity" evidence="1">
    <location>
        <begin position="459"/>
        <end position="479"/>
    </location>
</feature>
<feature type="region of interest" description="Disordered" evidence="1">
    <location>
        <begin position="1"/>
        <end position="20"/>
    </location>
</feature>
<feature type="compositionally biased region" description="Basic and acidic residues" evidence="1">
    <location>
        <begin position="487"/>
        <end position="497"/>
    </location>
</feature>
<keyword evidence="4" id="KW-1185">Reference proteome</keyword>
<feature type="region of interest" description="Disordered" evidence="1">
    <location>
        <begin position="826"/>
        <end position="929"/>
    </location>
</feature>
<feature type="compositionally biased region" description="Low complexity" evidence="1">
    <location>
        <begin position="900"/>
        <end position="910"/>
    </location>
</feature>
<feature type="region of interest" description="Disordered" evidence="1">
    <location>
        <begin position="257"/>
        <end position="292"/>
    </location>
</feature>
<dbReference type="PANTHER" id="PTHR18898:SF2">
    <property type="entry name" value="NUCLEOPROTEIN TPR"/>
    <property type="match status" value="1"/>
</dbReference>
<dbReference type="InterPro" id="IPR046520">
    <property type="entry name" value="DUF6697"/>
</dbReference>
<name>A0A8H5ET23_9AGAR</name>
<comment type="caution">
    <text evidence="3">The sequence shown here is derived from an EMBL/GenBank/DDBJ whole genome shotgun (WGS) entry which is preliminary data.</text>
</comment>
<feature type="compositionally biased region" description="Basic and acidic residues" evidence="1">
    <location>
        <begin position="664"/>
        <end position="679"/>
    </location>
</feature>
<evidence type="ECO:0000256" key="1">
    <source>
        <dbReference type="SAM" id="MobiDB-lite"/>
    </source>
</evidence>
<feature type="compositionally biased region" description="Basic and acidic residues" evidence="1">
    <location>
        <begin position="826"/>
        <end position="837"/>
    </location>
</feature>
<feature type="compositionally biased region" description="Basic residues" evidence="1">
    <location>
        <begin position="840"/>
        <end position="852"/>
    </location>
</feature>
<feature type="compositionally biased region" description="Basic and acidic residues" evidence="1">
    <location>
        <begin position="147"/>
        <end position="173"/>
    </location>
</feature>
<feature type="compositionally biased region" description="Acidic residues" evidence="1">
    <location>
        <begin position="639"/>
        <end position="663"/>
    </location>
</feature>
<dbReference type="GO" id="GO:0017056">
    <property type="term" value="F:structural constituent of nuclear pore"/>
    <property type="evidence" value="ECO:0007669"/>
    <property type="project" value="TreeGrafter"/>
</dbReference>
<feature type="domain" description="DUF6697" evidence="2">
    <location>
        <begin position="551"/>
        <end position="635"/>
    </location>
</feature>
<dbReference type="AlphaFoldDB" id="A0A8H5ET23"/>
<feature type="compositionally biased region" description="Basic and acidic residues" evidence="1">
    <location>
        <begin position="181"/>
        <end position="232"/>
    </location>
</feature>
<dbReference type="Pfam" id="PF20411">
    <property type="entry name" value="DUF6697"/>
    <property type="match status" value="2"/>
</dbReference>
<feature type="domain" description="DUF6697" evidence="2">
    <location>
        <begin position="684"/>
        <end position="821"/>
    </location>
</feature>
<dbReference type="GO" id="GO:0006406">
    <property type="term" value="P:mRNA export from nucleus"/>
    <property type="evidence" value="ECO:0007669"/>
    <property type="project" value="TreeGrafter"/>
</dbReference>
<gene>
    <name evidence="3" type="ORF">D9611_012629</name>
</gene>
<feature type="compositionally biased region" description="Low complexity" evidence="1">
    <location>
        <begin position="371"/>
        <end position="384"/>
    </location>
</feature>
<evidence type="ECO:0000313" key="4">
    <source>
        <dbReference type="Proteomes" id="UP000541558"/>
    </source>
</evidence>
<evidence type="ECO:0000313" key="3">
    <source>
        <dbReference type="EMBL" id="KAF5311336.1"/>
    </source>
</evidence>
<reference evidence="3 4" key="1">
    <citation type="journal article" date="2020" name="ISME J.">
        <title>Uncovering the hidden diversity of litter-decomposition mechanisms in mushroom-forming fungi.</title>
        <authorList>
            <person name="Floudas D."/>
            <person name="Bentzer J."/>
            <person name="Ahren D."/>
            <person name="Johansson T."/>
            <person name="Persson P."/>
            <person name="Tunlid A."/>
        </authorList>
    </citation>
    <scope>NUCLEOTIDE SEQUENCE [LARGE SCALE GENOMIC DNA]</scope>
    <source>
        <strain evidence="3 4">CBS 175.51</strain>
    </source>
</reference>
<organism evidence="3 4">
    <name type="scientific">Ephemerocybe angulata</name>
    <dbReference type="NCBI Taxonomy" id="980116"/>
    <lineage>
        <taxon>Eukaryota</taxon>
        <taxon>Fungi</taxon>
        <taxon>Dikarya</taxon>
        <taxon>Basidiomycota</taxon>
        <taxon>Agaricomycotina</taxon>
        <taxon>Agaricomycetes</taxon>
        <taxon>Agaricomycetidae</taxon>
        <taxon>Agaricales</taxon>
        <taxon>Agaricineae</taxon>
        <taxon>Psathyrellaceae</taxon>
        <taxon>Ephemerocybe</taxon>
    </lineage>
</organism>
<evidence type="ECO:0000259" key="2">
    <source>
        <dbReference type="Pfam" id="PF20411"/>
    </source>
</evidence>
<accession>A0A8H5ET23</accession>